<dbReference type="OrthoDB" id="272624at2759"/>
<evidence type="ECO:0000259" key="2">
    <source>
        <dbReference type="PROSITE" id="PS51293"/>
    </source>
</evidence>
<dbReference type="AlphaFoldDB" id="A0A8T3AKD8"/>
<dbReference type="InterPro" id="IPR009057">
    <property type="entry name" value="Homeodomain-like_sf"/>
</dbReference>
<dbReference type="PROSITE" id="PS51293">
    <property type="entry name" value="SANT"/>
    <property type="match status" value="1"/>
</dbReference>
<name>A0A8T3AKD8_DENNO</name>
<dbReference type="CDD" id="cd00167">
    <property type="entry name" value="SANT"/>
    <property type="match status" value="1"/>
</dbReference>
<gene>
    <name evidence="3" type="ORF">KFK09_022821</name>
</gene>
<dbReference type="EMBL" id="JAGYWB010000016">
    <property type="protein sequence ID" value="KAI0496504.1"/>
    <property type="molecule type" value="Genomic_DNA"/>
</dbReference>
<protein>
    <recommendedName>
        <fullName evidence="2">SANT domain-containing protein</fullName>
    </recommendedName>
</protein>
<feature type="domain" description="SANT" evidence="2">
    <location>
        <begin position="38"/>
        <end position="89"/>
    </location>
</feature>
<dbReference type="SMART" id="SM00717">
    <property type="entry name" value="SANT"/>
    <property type="match status" value="1"/>
</dbReference>
<evidence type="ECO:0000313" key="4">
    <source>
        <dbReference type="Proteomes" id="UP000829196"/>
    </source>
</evidence>
<dbReference type="GO" id="GO:0070898">
    <property type="term" value="P:RNA polymerase III preinitiation complex assembly"/>
    <property type="evidence" value="ECO:0007669"/>
    <property type="project" value="TreeGrafter"/>
</dbReference>
<organism evidence="3 4">
    <name type="scientific">Dendrobium nobile</name>
    <name type="common">Orchid</name>
    <dbReference type="NCBI Taxonomy" id="94219"/>
    <lineage>
        <taxon>Eukaryota</taxon>
        <taxon>Viridiplantae</taxon>
        <taxon>Streptophyta</taxon>
        <taxon>Embryophyta</taxon>
        <taxon>Tracheophyta</taxon>
        <taxon>Spermatophyta</taxon>
        <taxon>Magnoliopsida</taxon>
        <taxon>Liliopsida</taxon>
        <taxon>Asparagales</taxon>
        <taxon>Orchidaceae</taxon>
        <taxon>Epidendroideae</taxon>
        <taxon>Malaxideae</taxon>
        <taxon>Dendrobiinae</taxon>
        <taxon>Dendrobium</taxon>
    </lineage>
</organism>
<dbReference type="PANTHER" id="PTHR22929:SF0">
    <property type="entry name" value="TRANSCRIPTION FACTOR TFIIIB COMPONENT B'' HOMOLOG"/>
    <property type="match status" value="1"/>
</dbReference>
<dbReference type="SMR" id="A0A8T3AKD8"/>
<feature type="region of interest" description="Disordered" evidence="1">
    <location>
        <begin position="1"/>
        <end position="21"/>
    </location>
</feature>
<dbReference type="PANTHER" id="PTHR22929">
    <property type="entry name" value="RNA POLYMERASE III TRANSCRIPTION INITIATION FACTOR B"/>
    <property type="match status" value="1"/>
</dbReference>
<reference evidence="3" key="1">
    <citation type="journal article" date="2022" name="Front. Genet.">
        <title>Chromosome-Scale Assembly of the Dendrobium nobile Genome Provides Insights Into the Molecular Mechanism of the Biosynthesis of the Medicinal Active Ingredient of Dendrobium.</title>
        <authorList>
            <person name="Xu Q."/>
            <person name="Niu S.-C."/>
            <person name="Li K.-L."/>
            <person name="Zheng P.-J."/>
            <person name="Zhang X.-J."/>
            <person name="Jia Y."/>
            <person name="Liu Y."/>
            <person name="Niu Y.-X."/>
            <person name="Yu L.-H."/>
            <person name="Chen D.-F."/>
            <person name="Zhang G.-Q."/>
        </authorList>
    </citation>
    <scope>NUCLEOTIDE SEQUENCE</scope>
    <source>
        <tissue evidence="3">Leaf</tissue>
    </source>
</reference>
<dbReference type="SUPFAM" id="SSF46689">
    <property type="entry name" value="Homeodomain-like"/>
    <property type="match status" value="1"/>
</dbReference>
<dbReference type="Gene3D" id="1.20.58.1880">
    <property type="match status" value="1"/>
</dbReference>
<dbReference type="InterPro" id="IPR001005">
    <property type="entry name" value="SANT/Myb"/>
</dbReference>
<dbReference type="GO" id="GO:0001156">
    <property type="term" value="F:TFIIIC-class transcription factor complex binding"/>
    <property type="evidence" value="ECO:0007669"/>
    <property type="project" value="TreeGrafter"/>
</dbReference>
<sequence>MSNHGSVENEQDSNDNDRNIDIQQEGRRINYHSYMKRTLQTRWSKTDTQLFFQAIRQYGTDFAMIQVLFPNRSRQQVKAKFKNEQRKHPLQIADALVHRSKDHSHFEKFIQHLQTVAEQKSKNTASDPTAQSEDEGDQHEEEMQHVL</sequence>
<dbReference type="InterPro" id="IPR039467">
    <property type="entry name" value="TFIIIB_B''_Myb"/>
</dbReference>
<feature type="region of interest" description="Disordered" evidence="1">
    <location>
        <begin position="117"/>
        <end position="147"/>
    </location>
</feature>
<proteinExistence type="predicted"/>
<comment type="caution">
    <text evidence="3">The sequence shown here is derived from an EMBL/GenBank/DDBJ whole genome shotgun (WGS) entry which is preliminary data.</text>
</comment>
<dbReference type="Proteomes" id="UP000829196">
    <property type="component" value="Unassembled WGS sequence"/>
</dbReference>
<keyword evidence="4" id="KW-1185">Reference proteome</keyword>
<dbReference type="GO" id="GO:0000126">
    <property type="term" value="C:transcription factor TFIIIB complex"/>
    <property type="evidence" value="ECO:0007669"/>
    <property type="project" value="TreeGrafter"/>
</dbReference>
<evidence type="ECO:0000313" key="3">
    <source>
        <dbReference type="EMBL" id="KAI0496504.1"/>
    </source>
</evidence>
<dbReference type="Pfam" id="PF15963">
    <property type="entry name" value="Myb_DNA-bind_7"/>
    <property type="match status" value="1"/>
</dbReference>
<feature type="compositionally biased region" description="Polar residues" evidence="1">
    <location>
        <begin position="117"/>
        <end position="131"/>
    </location>
</feature>
<dbReference type="InterPro" id="IPR017884">
    <property type="entry name" value="SANT_dom"/>
</dbReference>
<evidence type="ECO:0000256" key="1">
    <source>
        <dbReference type="SAM" id="MobiDB-lite"/>
    </source>
</evidence>
<accession>A0A8T3AKD8</accession>